<gene>
    <name evidence="3" type="ORF">ET996_11075</name>
</gene>
<dbReference type="Gene3D" id="3.30.300.30">
    <property type="match status" value="1"/>
</dbReference>
<organism evidence="3 4">
    <name type="scientific">Propioniciclava tarda</name>
    <dbReference type="NCBI Taxonomy" id="433330"/>
    <lineage>
        <taxon>Bacteria</taxon>
        <taxon>Bacillati</taxon>
        <taxon>Actinomycetota</taxon>
        <taxon>Actinomycetes</taxon>
        <taxon>Propionibacteriales</taxon>
        <taxon>Propionibacteriaceae</taxon>
        <taxon>Propioniciclava</taxon>
    </lineage>
</organism>
<accession>A0A4Q9KIX3</accession>
<dbReference type="Pfam" id="PF00501">
    <property type="entry name" value="AMP-binding"/>
    <property type="match status" value="1"/>
</dbReference>
<dbReference type="Pfam" id="PF13193">
    <property type="entry name" value="AMP-binding_C"/>
    <property type="match status" value="1"/>
</dbReference>
<dbReference type="InterPro" id="IPR045851">
    <property type="entry name" value="AMP-bd_C_sf"/>
</dbReference>
<comment type="caution">
    <text evidence="3">The sequence shown here is derived from an EMBL/GenBank/DDBJ whole genome shotgun (WGS) entry which is preliminary data.</text>
</comment>
<dbReference type="Gene3D" id="2.30.38.10">
    <property type="entry name" value="Luciferase, Domain 3"/>
    <property type="match status" value="1"/>
</dbReference>
<dbReference type="InterPro" id="IPR042099">
    <property type="entry name" value="ANL_N_sf"/>
</dbReference>
<sequence>MRMTVVEPGGLWGPLSDALAGGSVVAPAADAATVAMLRPDVPVAEPDAALIVATSGSTGRPKGVVLSRAALAASASATHERLGGPGTWHCALPTTYVAGVMTLVRAHFAGTEPVFVASDLSDLLAGVQRNYLSLVPTQLHRALDDPGLVDRLAAFDAVLLGGAAIAPELRGRAEASGITIVATYGMSETCGGCVYDGVPLPGVSIDIATFAGGGGDLGAELPGPSPLDPHTSRSAQESPVGRVLIGGPMLFSGYRLDPDASAAALAGGRFLTSDRGQLDADGRLRILGRVDDVVISGGVNVDLAAAQAVADAVLGTPEAGGIVLAGVPDAHWGTKVVAVTASELTTDEVRTRLAARLGREALPWEVRRVDSLPRTANGKIDRQRIITTWR</sequence>
<dbReference type="AlphaFoldDB" id="A0A4Q9KIX3"/>
<proteinExistence type="predicted"/>
<dbReference type="SUPFAM" id="SSF56801">
    <property type="entry name" value="Acetyl-CoA synthetase-like"/>
    <property type="match status" value="1"/>
</dbReference>
<evidence type="ECO:0000313" key="4">
    <source>
        <dbReference type="Proteomes" id="UP000291933"/>
    </source>
</evidence>
<dbReference type="PANTHER" id="PTHR43767:SF1">
    <property type="entry name" value="NONRIBOSOMAL PEPTIDE SYNTHASE PES1 (EUROFUNG)-RELATED"/>
    <property type="match status" value="1"/>
</dbReference>
<dbReference type="Proteomes" id="UP000291933">
    <property type="component" value="Unassembled WGS sequence"/>
</dbReference>
<feature type="domain" description="AMP-dependent synthetase/ligase" evidence="1">
    <location>
        <begin position="37"/>
        <end position="254"/>
    </location>
</feature>
<evidence type="ECO:0000259" key="1">
    <source>
        <dbReference type="Pfam" id="PF00501"/>
    </source>
</evidence>
<dbReference type="InterPro" id="IPR000873">
    <property type="entry name" value="AMP-dep_synth/lig_dom"/>
</dbReference>
<dbReference type="OrthoDB" id="9803968at2"/>
<reference evidence="3 4" key="1">
    <citation type="submission" date="2019-01" db="EMBL/GenBank/DDBJ databases">
        <title>Lactibacter flavus gen. nov., sp. nov., a novel bacterium of the family Propionibacteriaceae isolated from raw milk and dairy products.</title>
        <authorList>
            <person name="Huptas C."/>
            <person name="Wenning M."/>
            <person name="Breitenwieser F."/>
            <person name="Doll E."/>
            <person name="Von Neubeck M."/>
            <person name="Busse H.-J."/>
            <person name="Scherer S."/>
        </authorList>
    </citation>
    <scope>NUCLEOTIDE SEQUENCE [LARGE SCALE GENOMIC DNA]</scope>
    <source>
        <strain evidence="3 4">DSM 22130</strain>
    </source>
</reference>
<keyword evidence="4" id="KW-1185">Reference proteome</keyword>
<dbReference type="InterPro" id="IPR025110">
    <property type="entry name" value="AMP-bd_C"/>
</dbReference>
<dbReference type="InterPro" id="IPR020845">
    <property type="entry name" value="AMP-binding_CS"/>
</dbReference>
<dbReference type="InterPro" id="IPR050237">
    <property type="entry name" value="ATP-dep_AMP-bd_enzyme"/>
</dbReference>
<dbReference type="PANTHER" id="PTHR43767">
    <property type="entry name" value="LONG-CHAIN-FATTY-ACID--COA LIGASE"/>
    <property type="match status" value="1"/>
</dbReference>
<dbReference type="GO" id="GO:0016878">
    <property type="term" value="F:acid-thiol ligase activity"/>
    <property type="evidence" value="ECO:0007669"/>
    <property type="project" value="UniProtKB-ARBA"/>
</dbReference>
<evidence type="ECO:0000313" key="3">
    <source>
        <dbReference type="EMBL" id="TBT94372.1"/>
    </source>
</evidence>
<dbReference type="PROSITE" id="PS00455">
    <property type="entry name" value="AMP_BINDING"/>
    <property type="match status" value="1"/>
</dbReference>
<protein>
    <submittedName>
        <fullName evidence="3">AMP-dependent synthetase</fullName>
    </submittedName>
</protein>
<evidence type="ECO:0000259" key="2">
    <source>
        <dbReference type="Pfam" id="PF13193"/>
    </source>
</evidence>
<dbReference type="EMBL" id="SDMR01000014">
    <property type="protein sequence ID" value="TBT94372.1"/>
    <property type="molecule type" value="Genomic_DNA"/>
</dbReference>
<dbReference type="Gene3D" id="3.40.50.12780">
    <property type="entry name" value="N-terminal domain of ligase-like"/>
    <property type="match status" value="1"/>
</dbReference>
<feature type="domain" description="AMP-binding enzyme C-terminal" evidence="2">
    <location>
        <begin position="312"/>
        <end position="379"/>
    </location>
</feature>
<name>A0A4Q9KIX3_PROTD</name>